<dbReference type="Proteomes" id="UP000679179">
    <property type="component" value="Unassembled WGS sequence"/>
</dbReference>
<gene>
    <name evidence="1" type="ORF">CPJCM30710_12680</name>
</gene>
<dbReference type="InterPro" id="IPR014975">
    <property type="entry name" value="DUF1836"/>
</dbReference>
<dbReference type="PANTHER" id="PTHR40056">
    <property type="entry name" value="HYPOTHETICAL CYTOSOLIC PROTEIN"/>
    <property type="match status" value="1"/>
</dbReference>
<dbReference type="AlphaFoldDB" id="A0A919RY36"/>
<organism evidence="1 2">
    <name type="scientific">Clostridium polyendosporum</name>
    <dbReference type="NCBI Taxonomy" id="69208"/>
    <lineage>
        <taxon>Bacteria</taxon>
        <taxon>Bacillati</taxon>
        <taxon>Bacillota</taxon>
        <taxon>Clostridia</taxon>
        <taxon>Eubacteriales</taxon>
        <taxon>Clostridiaceae</taxon>
        <taxon>Clostridium</taxon>
    </lineage>
</organism>
<evidence type="ECO:0008006" key="3">
    <source>
        <dbReference type="Google" id="ProtNLM"/>
    </source>
</evidence>
<accession>A0A919RY36</accession>
<protein>
    <recommendedName>
        <fullName evidence="3">DUF1836 domain-containing protein</fullName>
    </recommendedName>
</protein>
<dbReference type="PANTHER" id="PTHR40056:SF1">
    <property type="entry name" value="DUF1836 DOMAIN-CONTAINING PROTEIN"/>
    <property type="match status" value="1"/>
</dbReference>
<proteinExistence type="predicted"/>
<keyword evidence="2" id="KW-1185">Reference proteome</keyword>
<dbReference type="Pfam" id="PF08876">
    <property type="entry name" value="DUF1836"/>
    <property type="match status" value="1"/>
</dbReference>
<name>A0A919RY36_9CLOT</name>
<dbReference type="RefSeq" id="WP_212903329.1">
    <property type="nucleotide sequence ID" value="NZ_BOPZ01000008.1"/>
</dbReference>
<evidence type="ECO:0000313" key="2">
    <source>
        <dbReference type="Proteomes" id="UP000679179"/>
    </source>
</evidence>
<comment type="caution">
    <text evidence="1">The sequence shown here is derived from an EMBL/GenBank/DDBJ whole genome shotgun (WGS) entry which is preliminary data.</text>
</comment>
<evidence type="ECO:0000313" key="1">
    <source>
        <dbReference type="EMBL" id="GIM28602.1"/>
    </source>
</evidence>
<reference evidence="1" key="1">
    <citation type="submission" date="2021-03" db="EMBL/GenBank/DDBJ databases">
        <title>Taxonomic study of Clostridium polyendosporum from meadow-gley soil under rice.</title>
        <authorList>
            <person name="Kobayashi H."/>
            <person name="Tanizawa Y."/>
            <person name="Yagura M."/>
        </authorList>
    </citation>
    <scope>NUCLEOTIDE SEQUENCE</scope>
    <source>
        <strain evidence="1">JCM 30710</strain>
    </source>
</reference>
<dbReference type="EMBL" id="BOPZ01000008">
    <property type="protein sequence ID" value="GIM28602.1"/>
    <property type="molecule type" value="Genomic_DNA"/>
</dbReference>
<sequence length="192" mass="22445">MNFEKENINTENILKKLEELHLSDDILLEQIPNLDLYMDQVITLFENNLAGTKRNEEDKLLTKTMINNYTKDKLLMGAVKKKYTREHIILMILIYNLKQSIAINDIKSILNPIVEKVGNNEKVNLEELYLKYLKIKKENSEHLKTSMQEKLDVVKENDGGLLLYILSLIDMANGYRKLAENLIDNYFPKVDK</sequence>